<dbReference type="Pfam" id="PF07995">
    <property type="entry name" value="GSDH"/>
    <property type="match status" value="1"/>
</dbReference>
<accession>A0A3E1K5K9</accession>
<dbReference type="PROSITE" id="PS51257">
    <property type="entry name" value="PROKAR_LIPOPROTEIN"/>
    <property type="match status" value="1"/>
</dbReference>
<sequence>MRSILIAISLIALAACTSETDTSIDEDATASDAGGSITAEQAPEESTSGQQETAADAAAPARTEETRDREAPHLESAFAGQTRAPIPADSTDWSIETVARGLEHPWAIEFLPDGAVLVTERPGRLRVVGADGSVSEPVEGVPAVDNRNQGGLLDVAIAPDFESTRTLFLSFSEPHDDGTNNTALARARLSEDRTALEDVEVIFSQQPAVESTGHYGSRIVFQDEDTLWLTMGDRQGHPVRRNAQDPTNHIGTVVRLSFDGSVPQDNPFVGHEENRPEIWSYGHRNIQAAARDAQGQLWTVEHGPRGGDELNRPEPGKNYGWPTISYGIEYRGGDVYEGRTEAEGMEQPVYFWDPVIAPSGMDFYDGEAFAAWQGDLFVGGLRSQLVSRLVIEDARVVGEEWLEIGSRVRDVKTGPDGAIYLVTDQPEGQVLRIVPGGAEAEG</sequence>
<dbReference type="RefSeq" id="WP_116651678.1">
    <property type="nucleotide sequence ID" value="NZ_QUZK01000048.1"/>
</dbReference>
<dbReference type="SUPFAM" id="SSF50952">
    <property type="entry name" value="Soluble quinoprotein glucose dehydrogenase"/>
    <property type="match status" value="1"/>
</dbReference>
<gene>
    <name evidence="3" type="ORF">DZC52_13475</name>
</gene>
<dbReference type="OrthoDB" id="9770043at2"/>
<dbReference type="InterPro" id="IPR011041">
    <property type="entry name" value="Quinoprot_gluc/sorb_DH_b-prop"/>
</dbReference>
<feature type="compositionally biased region" description="Low complexity" evidence="1">
    <location>
        <begin position="52"/>
        <end position="61"/>
    </location>
</feature>
<feature type="compositionally biased region" description="Basic and acidic residues" evidence="1">
    <location>
        <begin position="62"/>
        <end position="73"/>
    </location>
</feature>
<evidence type="ECO:0000313" key="4">
    <source>
        <dbReference type="Proteomes" id="UP000260351"/>
    </source>
</evidence>
<name>A0A3E1K5K9_9GAMM</name>
<comment type="caution">
    <text evidence="3">The sequence shown here is derived from an EMBL/GenBank/DDBJ whole genome shotgun (WGS) entry which is preliminary data.</text>
</comment>
<dbReference type="AlphaFoldDB" id="A0A3E1K5K9"/>
<dbReference type="Proteomes" id="UP000260351">
    <property type="component" value="Unassembled WGS sequence"/>
</dbReference>
<organism evidence="3 4">
    <name type="scientific">Wenzhouxiangella sediminis</name>
    <dbReference type="NCBI Taxonomy" id="1792836"/>
    <lineage>
        <taxon>Bacteria</taxon>
        <taxon>Pseudomonadati</taxon>
        <taxon>Pseudomonadota</taxon>
        <taxon>Gammaproteobacteria</taxon>
        <taxon>Chromatiales</taxon>
        <taxon>Wenzhouxiangellaceae</taxon>
        <taxon>Wenzhouxiangella</taxon>
    </lineage>
</organism>
<dbReference type="InterPro" id="IPR012938">
    <property type="entry name" value="Glc/Sorbosone_DH"/>
</dbReference>
<proteinExistence type="predicted"/>
<feature type="region of interest" description="Disordered" evidence="1">
    <location>
        <begin position="25"/>
        <end position="90"/>
    </location>
</feature>
<dbReference type="PANTHER" id="PTHR19328:SF75">
    <property type="entry name" value="ALDOSE SUGAR DEHYDROGENASE YLII"/>
    <property type="match status" value="1"/>
</dbReference>
<dbReference type="InterPro" id="IPR011042">
    <property type="entry name" value="6-blade_b-propeller_TolB-like"/>
</dbReference>
<keyword evidence="4" id="KW-1185">Reference proteome</keyword>
<dbReference type="EMBL" id="QUZK01000048">
    <property type="protein sequence ID" value="RFF29312.1"/>
    <property type="molecule type" value="Genomic_DNA"/>
</dbReference>
<protein>
    <submittedName>
        <fullName evidence="3">PQQ-dependent sugar dehydrogenase</fullName>
    </submittedName>
</protein>
<evidence type="ECO:0000313" key="3">
    <source>
        <dbReference type="EMBL" id="RFF29312.1"/>
    </source>
</evidence>
<dbReference type="Gene3D" id="2.120.10.30">
    <property type="entry name" value="TolB, C-terminal domain"/>
    <property type="match status" value="1"/>
</dbReference>
<feature type="domain" description="Glucose/Sorbosone dehydrogenase" evidence="2">
    <location>
        <begin position="102"/>
        <end position="432"/>
    </location>
</feature>
<evidence type="ECO:0000259" key="2">
    <source>
        <dbReference type="Pfam" id="PF07995"/>
    </source>
</evidence>
<reference evidence="3 4" key="1">
    <citation type="submission" date="2018-08" db="EMBL/GenBank/DDBJ databases">
        <title>Wenzhouxiangella salilacus sp. nov., a novel bacterium isolated from a saline lake in Xinjiang Province, China.</title>
        <authorList>
            <person name="Han S."/>
        </authorList>
    </citation>
    <scope>NUCLEOTIDE SEQUENCE [LARGE SCALE GENOMIC DNA]</scope>
    <source>
        <strain evidence="3 4">XDB06</strain>
    </source>
</reference>
<evidence type="ECO:0000256" key="1">
    <source>
        <dbReference type="SAM" id="MobiDB-lite"/>
    </source>
</evidence>
<dbReference type="PANTHER" id="PTHR19328">
    <property type="entry name" value="HEDGEHOG-INTERACTING PROTEIN"/>
    <property type="match status" value="1"/>
</dbReference>